<comment type="caution">
    <text evidence="11">The sequence shown here is derived from an EMBL/GenBank/DDBJ whole genome shotgun (WGS) entry which is preliminary data.</text>
</comment>
<keyword evidence="5" id="KW-0175">Coiled coil</keyword>
<dbReference type="CDD" id="cd17917">
    <property type="entry name" value="DEXHc_RHA-like"/>
    <property type="match status" value="1"/>
</dbReference>
<dbReference type="SUPFAM" id="SSF52540">
    <property type="entry name" value="P-loop containing nucleoside triphosphate hydrolases"/>
    <property type="match status" value="1"/>
</dbReference>
<dbReference type="InterPro" id="IPR011545">
    <property type="entry name" value="DEAD/DEAH_box_helicase_dom"/>
</dbReference>
<accession>A0ABR3WC50</accession>
<keyword evidence="2 11" id="KW-0378">Hydrolase</keyword>
<evidence type="ECO:0000259" key="7">
    <source>
        <dbReference type="PROSITE" id="PS50030"/>
    </source>
</evidence>
<feature type="coiled-coil region" evidence="5">
    <location>
        <begin position="2120"/>
        <end position="2147"/>
    </location>
</feature>
<feature type="region of interest" description="Disordered" evidence="6">
    <location>
        <begin position="1889"/>
        <end position="1909"/>
    </location>
</feature>
<evidence type="ECO:0000259" key="10">
    <source>
        <dbReference type="PROSITE" id="PS51425"/>
    </source>
</evidence>
<dbReference type="GO" id="GO:0016787">
    <property type="term" value="F:hydrolase activity"/>
    <property type="evidence" value="ECO:0007669"/>
    <property type="project" value="UniProtKB-KW"/>
</dbReference>
<dbReference type="PROSITE" id="PS50030">
    <property type="entry name" value="UBA"/>
    <property type="match status" value="1"/>
</dbReference>
<reference evidence="11 12" key="1">
    <citation type="journal article" date="2024" name="IMA Fungus">
        <title>IMA Genome - F19 : A genome assembly and annotation guide to empower mycologists, including annotated draft genome sequences of Ceratocystis pirilliformis, Diaporthe australafricana, Fusarium ophioides, Paecilomyces lecythidis, and Sporothrix stenoceras.</title>
        <authorList>
            <person name="Aylward J."/>
            <person name="Wilson A.M."/>
            <person name="Visagie C.M."/>
            <person name="Spraker J."/>
            <person name="Barnes I."/>
            <person name="Buitendag C."/>
            <person name="Ceriani C."/>
            <person name="Del Mar Angel L."/>
            <person name="du Plessis D."/>
            <person name="Fuchs T."/>
            <person name="Gasser K."/>
            <person name="Kramer D."/>
            <person name="Li W."/>
            <person name="Munsamy K."/>
            <person name="Piso A."/>
            <person name="Price J.L."/>
            <person name="Sonnekus B."/>
            <person name="Thomas C."/>
            <person name="van der Nest A."/>
            <person name="van Dijk A."/>
            <person name="van Heerden A."/>
            <person name="van Vuuren N."/>
            <person name="Yilmaz N."/>
            <person name="Duong T.A."/>
            <person name="van der Merwe N.A."/>
            <person name="Wingfield M.J."/>
            <person name="Wingfield B.D."/>
        </authorList>
    </citation>
    <scope>NUCLEOTIDE SEQUENCE [LARGE SCALE GENOMIC DNA]</scope>
    <source>
        <strain evidence="11 12">CMW 18300</strain>
    </source>
</reference>
<dbReference type="Gene3D" id="1.25.10.10">
    <property type="entry name" value="Leucine-rich Repeat Variant"/>
    <property type="match status" value="1"/>
</dbReference>
<name>A0ABR3WC50_9PEZI</name>
<dbReference type="Pfam" id="PF00271">
    <property type="entry name" value="Helicase_C"/>
    <property type="match status" value="1"/>
</dbReference>
<feature type="compositionally biased region" description="Low complexity" evidence="6">
    <location>
        <begin position="2384"/>
        <end position="2395"/>
    </location>
</feature>
<dbReference type="SUPFAM" id="SSF46934">
    <property type="entry name" value="UBA-like"/>
    <property type="match status" value="1"/>
</dbReference>
<dbReference type="InterPro" id="IPR013721">
    <property type="entry name" value="STAG"/>
</dbReference>
<evidence type="ECO:0000313" key="11">
    <source>
        <dbReference type="EMBL" id="KAL1858238.1"/>
    </source>
</evidence>
<dbReference type="InterPro" id="IPR056328">
    <property type="entry name" value="DSRM_DHX29"/>
</dbReference>
<dbReference type="CDD" id="cd18791">
    <property type="entry name" value="SF2_C_RHA"/>
    <property type="match status" value="1"/>
</dbReference>
<dbReference type="EC" id="3.6.4.13" evidence="11"/>
<dbReference type="SMART" id="SM00490">
    <property type="entry name" value="HELICc"/>
    <property type="match status" value="1"/>
</dbReference>
<dbReference type="Pfam" id="PF21581">
    <property type="entry name" value="SCD"/>
    <property type="match status" value="1"/>
</dbReference>
<feature type="compositionally biased region" description="Basic and acidic residues" evidence="6">
    <location>
        <begin position="216"/>
        <end position="232"/>
    </location>
</feature>
<evidence type="ECO:0000256" key="2">
    <source>
        <dbReference type="ARBA" id="ARBA00022801"/>
    </source>
</evidence>
<feature type="region of interest" description="Disordered" evidence="6">
    <location>
        <begin position="216"/>
        <end position="261"/>
    </location>
</feature>
<evidence type="ECO:0000256" key="3">
    <source>
        <dbReference type="ARBA" id="ARBA00022806"/>
    </source>
</evidence>
<dbReference type="InterPro" id="IPR014001">
    <property type="entry name" value="Helicase_ATP-bd"/>
</dbReference>
<dbReference type="Pfam" id="PF00270">
    <property type="entry name" value="DEAD"/>
    <property type="match status" value="1"/>
</dbReference>
<dbReference type="GO" id="GO:0003724">
    <property type="term" value="F:RNA helicase activity"/>
    <property type="evidence" value="ECO:0007669"/>
    <property type="project" value="UniProtKB-EC"/>
</dbReference>
<feature type="domain" description="UBA" evidence="7">
    <location>
        <begin position="295"/>
        <end position="336"/>
    </location>
</feature>
<feature type="compositionally biased region" description="Basic residues" evidence="6">
    <location>
        <begin position="2374"/>
        <end position="2383"/>
    </location>
</feature>
<feature type="compositionally biased region" description="Acidic residues" evidence="6">
    <location>
        <begin position="2402"/>
        <end position="2423"/>
    </location>
</feature>
<feature type="region of interest" description="Disordered" evidence="6">
    <location>
        <begin position="2371"/>
        <end position="2461"/>
    </location>
</feature>
<dbReference type="SMART" id="SM00847">
    <property type="entry name" value="HA2"/>
    <property type="match status" value="1"/>
</dbReference>
<evidence type="ECO:0000259" key="9">
    <source>
        <dbReference type="PROSITE" id="PS51194"/>
    </source>
</evidence>
<dbReference type="PANTHER" id="PTHR18934:SF267">
    <property type="entry name" value="ATP-DEPENDENT RNA HELICASE YLR419W-RELATED"/>
    <property type="match status" value="1"/>
</dbReference>
<dbReference type="Proteomes" id="UP001583177">
    <property type="component" value="Unassembled WGS sequence"/>
</dbReference>
<keyword evidence="1" id="KW-0547">Nucleotide-binding</keyword>
<dbReference type="InterPro" id="IPR011989">
    <property type="entry name" value="ARM-like"/>
</dbReference>
<dbReference type="InterPro" id="IPR007502">
    <property type="entry name" value="Helicase-assoc_dom"/>
</dbReference>
<feature type="region of interest" description="Disordered" evidence="6">
    <location>
        <begin position="1"/>
        <end position="73"/>
    </location>
</feature>
<keyword evidence="4" id="KW-0067">ATP-binding</keyword>
<feature type="domain" description="Helicase C-terminal" evidence="9">
    <location>
        <begin position="845"/>
        <end position="1018"/>
    </location>
</feature>
<feature type="region of interest" description="Disordered" evidence="6">
    <location>
        <begin position="1290"/>
        <end position="1417"/>
    </location>
</feature>
<dbReference type="InterPro" id="IPR016024">
    <property type="entry name" value="ARM-type_fold"/>
</dbReference>
<dbReference type="Pfam" id="PF07717">
    <property type="entry name" value="OB_NTP_bind"/>
    <property type="match status" value="1"/>
</dbReference>
<protein>
    <submittedName>
        <fullName evidence="11">ATP-dependent RNA helicase ucp12</fullName>
        <ecNumber evidence="11">3.6.4.13</ecNumber>
    </submittedName>
</protein>
<evidence type="ECO:0000256" key="1">
    <source>
        <dbReference type="ARBA" id="ARBA00022741"/>
    </source>
</evidence>
<dbReference type="InterPro" id="IPR016135">
    <property type="entry name" value="UBQ-conjugating_enzyme/RWD"/>
</dbReference>
<dbReference type="PROSITE" id="PS51194">
    <property type="entry name" value="HELICASE_CTER"/>
    <property type="match status" value="1"/>
</dbReference>
<dbReference type="InterPro" id="IPR056396">
    <property type="entry name" value="HEAT_SCC3-SA"/>
</dbReference>
<evidence type="ECO:0000313" key="12">
    <source>
        <dbReference type="Proteomes" id="UP001583177"/>
    </source>
</evidence>
<organism evidence="11 12">
    <name type="scientific">Diaporthe australafricana</name>
    <dbReference type="NCBI Taxonomy" id="127596"/>
    <lineage>
        <taxon>Eukaryota</taxon>
        <taxon>Fungi</taxon>
        <taxon>Dikarya</taxon>
        <taxon>Ascomycota</taxon>
        <taxon>Pezizomycotina</taxon>
        <taxon>Sordariomycetes</taxon>
        <taxon>Sordariomycetidae</taxon>
        <taxon>Diaporthales</taxon>
        <taxon>Diaporthaceae</taxon>
        <taxon>Diaporthe</taxon>
    </lineage>
</organism>
<dbReference type="InterPro" id="IPR006575">
    <property type="entry name" value="RWD_dom"/>
</dbReference>
<feature type="compositionally biased region" description="Acidic residues" evidence="6">
    <location>
        <begin position="2433"/>
        <end position="2461"/>
    </location>
</feature>
<dbReference type="InterPro" id="IPR001650">
    <property type="entry name" value="Helicase_C-like"/>
</dbReference>
<dbReference type="Gene3D" id="1.20.120.1080">
    <property type="match status" value="1"/>
</dbReference>
<dbReference type="Pfam" id="PF24385">
    <property type="entry name" value="DSRM_DHX29"/>
    <property type="match status" value="1"/>
</dbReference>
<keyword evidence="12" id="KW-1185">Reference proteome</keyword>
<dbReference type="InterPro" id="IPR020839">
    <property type="entry name" value="SCD"/>
</dbReference>
<evidence type="ECO:0000256" key="5">
    <source>
        <dbReference type="SAM" id="Coils"/>
    </source>
</evidence>
<feature type="compositionally biased region" description="Acidic residues" evidence="6">
    <location>
        <begin position="2276"/>
        <end position="2298"/>
    </location>
</feature>
<dbReference type="Gene3D" id="3.10.110.10">
    <property type="entry name" value="Ubiquitin Conjugating Enzyme"/>
    <property type="match status" value="1"/>
</dbReference>
<dbReference type="InterPro" id="IPR011709">
    <property type="entry name" value="DEAD-box_helicase_OB_fold"/>
</dbReference>
<dbReference type="Pfam" id="PF24571">
    <property type="entry name" value="HEAT_SCC3-SA"/>
    <property type="match status" value="1"/>
</dbReference>
<dbReference type="Pfam" id="PF08514">
    <property type="entry name" value="STAG"/>
    <property type="match status" value="1"/>
</dbReference>
<sequence length="2461" mass="274238">MVKKGKEKGGAPASSKATATKTPAKKTPAAKKAAPAPEDDLLIFTTDKKKKGGPSAAAEEGPPEPPKPTAKQIIGGQSWTGKLPVNLLSEHCQKMKWERPDYHQRNNAEGFSSMVTLSARNPKTKEVVRLEPFKLPPSHVHLAYKETALEARHFAATYALYRVCSMKNMSMILPPDHKLLWKEFEALKKQDVKEGKGWMYEADPFKALEERQAAKAAAEKKRKEQQAVREKAAQMPGASGLVLRGNAAASGGGGHSPMKGWTTAPKMEMGNKTRQHLESLLRRDTIWNPHAVVMSQNQKTAIIKEFKDLGFRPSHIQEAIEECKDREEALEWLLIHVPEDDLPKWALPEKYGAGISVAATDLRREGAATRLAQSGYSIELCRKVYDDTGDEGKAAETLQKILLSSGSNEEAYSISDDALSTEDRDQQWEDELASLESLYGDQYSRLGSDVCEVRLESVTNGAKNDVKSSIQLRKSPHYPAQLIISVVADLPSYIKLSIIKKTLAYMAESLQGEETKMFYVISWMQENINDIIERPGALRDIAAVSSTAVEEKTVSVRKRAKKSSRHPNPISWIPESSTISKWMERQKSSSFQKMLAQRRNLPAWEVREDIVDTVEANQITIISGETGSGKSTQSVQFILDDLYDRGYAKCANIIVTQPRRISALGLADRVSEERCMSVGQEVGYSIRGENKTSRDTKITFVTTGVLLRRLQTSGGRIDDVVASLADVSHVVIDEVHERSLDTDFLLSIVRDVLTKRKDLKLILMSATLDSATFGNYFKADGLQVGFVEIAGRTFPVQDFYLDDIIQQTGFTGQQDYRDSKDRTLDDEQRVSKVIQNLGMRINYNLLVETAKWIDAELAQTQKSGGILIFLPGVAEINQICRLLGSVSSLYVLPLHASLETKEQRRVFAAPPSGKRKVVVATNVAETSITIDDIVAVIDSGRVKETSYDPQNNMRKLGEAWASRAACKQRRGRAGRVQAGKCYKLYTRNLEEQTMLERPDPEIRRVPLEQLCLSVRAMGNVDVAAFLGRTPTPPEAMAVEGAVKMLRRMGALDGDELTALGQQLAMIPADLRCGKLMVYGAIFGCLDDCVTIAAILSTKSPFLSPPDKRELAKQAKMRFAQGDGDLLTDLRAFQQWDELMQDRMPQRQVRGFCDDNFLSYNTMSDIASTRTQYYSSLAEVGIVNSADVYSGKHRTHSPSMPLLRALTASAFSPQIARIQFPDKKYMASVSGAVELDPEAKTIKYFNQENGRVFVHPSSTLFDSQGFSGNAAFVSYFTLMATSKIFVRDLTQNTATPSPAPASRRRSGRQTRVPEKFQPEITIAPKRKRGDQDEEDDAENHDPEGEEEDDESSEDDADDSPAEEERARPKKKRTASQQSRAKKPASKKPKINGAGPAANSLSLGLPSRPKAKKSVRVVTGDRRDGDGVYADIFGSGDSSDDVASRWYQKYKTDNEAAVTDLVNCVLLASGCDEQVTEDDIQDPDNIQNRLSELQDLYQEKQITDYPLAKAKESRSFRDLLVNFFESLINVLHETDVLYTDEPLMENIARWVYTMSSSTLRPFRHTATTIALAMELAMAGVAKKLDDRITKTAQQVDTEKSRKGKNKNKEMLANLQKSLNEANNNRETCGKYMLDCFEVVFVHRYRDIDARIRTECVEALGSWIWVLPTVFMEPEYLRYLGWLLSDIVPSARQEVLKQLSRVFKRDASKLGHFIDRFRPRLMEMATQDLDVSVRVAAIGVIETLGEAGMLEPDEIDAVGKLIFDSELRIRKAIVKFFSDAVQAAVEQKVEAIGGEEAVEEIFPEGEDVDDTAPRTEWLEVKALAETLAVYESQLEDADEDDRRGLDISADMANAIAPDTRMSLASQVLYEKMETVKSWELLAGFLLHDHSTSTKSRSKSKASSAEATMRQHVAPTSQEEAILLEVLVAAVKQNLLHIHDAEKGKRKPTRGDVAESAEEIALQLAQTIPKLLNKFGADSKTATTVLRLQHLLDLDVFQQLRQDSSTFEHLLDGICTQFTRHGDKDVVSEATLALLHFRKGEEYEETVDLKISALWENVIDSMRNFDKSHDLSKRGGLSGPTLSGLSTTLMKISNLARVKDCVDVLEAEGTSEGSTAPAIEILTRSVHRGRFQQADEDLDDLEDEATSYAIKCCHFYFMWKVLSLTSAIEMQTDVSYVTISRLATLRKTYQANLIHTLSSRAINDDLRLFATGSLCDLHITFSSIRRTLERWSAVGAAKKYASLLPLVQEVQPGLIPELINVFDGAERAFAKKTKRHLNEPAEDEDPLDDDQLSDAEDEEETSAEEKRASELRAEKALCELTAKYVVAILSKMVDQNGPHAGKLRKRLLRNSMKLGNNFKETVAFLDEKKMRDIEEAKKRRAASRAKSKQPAPKQPAKPALSAEIVVADDDEDESEGEHPEEPEEGTEEDLRRRELVEDPIEDHDSEADEQPAADHVADDESILGD</sequence>
<feature type="domain" description="Helicase ATP-binding" evidence="8">
    <location>
        <begin position="611"/>
        <end position="786"/>
    </location>
</feature>
<dbReference type="InterPro" id="IPR015940">
    <property type="entry name" value="UBA"/>
</dbReference>
<dbReference type="Pfam" id="PF05773">
    <property type="entry name" value="RWD"/>
    <property type="match status" value="1"/>
</dbReference>
<dbReference type="InterPro" id="IPR027417">
    <property type="entry name" value="P-loop_NTPase"/>
</dbReference>
<dbReference type="PANTHER" id="PTHR18934">
    <property type="entry name" value="ATP-DEPENDENT RNA HELICASE"/>
    <property type="match status" value="1"/>
</dbReference>
<dbReference type="CDD" id="cd23827">
    <property type="entry name" value="RWD_YLR419W-like"/>
    <property type="match status" value="1"/>
</dbReference>
<dbReference type="SUPFAM" id="SSF54495">
    <property type="entry name" value="UBC-like"/>
    <property type="match status" value="1"/>
</dbReference>
<gene>
    <name evidence="11" type="primary">ucp12</name>
    <name evidence="11" type="ORF">Daus18300_009984</name>
</gene>
<dbReference type="PROSITE" id="PS51425">
    <property type="entry name" value="SCD"/>
    <property type="match status" value="1"/>
</dbReference>
<feature type="region of interest" description="Disordered" evidence="6">
    <location>
        <begin position="2269"/>
        <end position="2305"/>
    </location>
</feature>
<feature type="compositionally biased region" description="Acidic residues" evidence="6">
    <location>
        <begin position="1330"/>
        <end position="1360"/>
    </location>
</feature>
<keyword evidence="3 11" id="KW-0347">Helicase</keyword>
<evidence type="ECO:0000256" key="4">
    <source>
        <dbReference type="ARBA" id="ARBA00022840"/>
    </source>
</evidence>
<dbReference type="InterPro" id="IPR009060">
    <property type="entry name" value="UBA-like_sf"/>
</dbReference>
<dbReference type="Pfam" id="PF21010">
    <property type="entry name" value="HA2_C"/>
    <property type="match status" value="1"/>
</dbReference>
<dbReference type="Gene3D" id="3.40.50.300">
    <property type="entry name" value="P-loop containing nucleotide triphosphate hydrolases"/>
    <property type="match status" value="2"/>
</dbReference>
<feature type="compositionally biased region" description="Basic residues" evidence="6">
    <location>
        <begin position="1366"/>
        <end position="1388"/>
    </location>
</feature>
<evidence type="ECO:0000256" key="6">
    <source>
        <dbReference type="SAM" id="MobiDB-lite"/>
    </source>
</evidence>
<dbReference type="PROSITE" id="PS00690">
    <property type="entry name" value="DEAH_ATP_HELICASE"/>
    <property type="match status" value="1"/>
</dbReference>
<dbReference type="SMART" id="SM00487">
    <property type="entry name" value="DEXDc"/>
    <property type="match status" value="1"/>
</dbReference>
<dbReference type="SUPFAM" id="SSF48371">
    <property type="entry name" value="ARM repeat"/>
    <property type="match status" value="1"/>
</dbReference>
<evidence type="ECO:0000259" key="8">
    <source>
        <dbReference type="PROSITE" id="PS51192"/>
    </source>
</evidence>
<proteinExistence type="predicted"/>
<dbReference type="PROSITE" id="PS51192">
    <property type="entry name" value="HELICASE_ATP_BIND_1"/>
    <property type="match status" value="1"/>
</dbReference>
<feature type="domain" description="SCD" evidence="10">
    <location>
        <begin position="1638"/>
        <end position="1721"/>
    </location>
</feature>
<feature type="compositionally biased region" description="Low complexity" evidence="6">
    <location>
        <begin position="11"/>
        <end position="36"/>
    </location>
</feature>
<dbReference type="EMBL" id="JAWRVE010000106">
    <property type="protein sequence ID" value="KAL1858238.1"/>
    <property type="molecule type" value="Genomic_DNA"/>
</dbReference>
<dbReference type="InterPro" id="IPR002464">
    <property type="entry name" value="DNA/RNA_helicase_DEAH_CS"/>
</dbReference>